<dbReference type="PANTHER" id="PTHR37984">
    <property type="entry name" value="PROTEIN CBG26694"/>
    <property type="match status" value="1"/>
</dbReference>
<sequence>MFSFSEPRRFGLGVSTQKPRREKAPYQKNLQFSHQLLIEQDHTIQQYPSQYHYKKAGHACTISLPSSLSGRIPVRQEGRARLHNFASIVPVREDPCEIPPWNCQAPSTFDGSTKSRSKVIIWTDDCQTAFEAAKSSLASATLLNHPDPKSKTRLSTDASDSAIGAELSQKLHGMWRPIAFFSRKLTST</sequence>
<evidence type="ECO:0000259" key="2">
    <source>
        <dbReference type="Pfam" id="PF17919"/>
    </source>
</evidence>
<dbReference type="InterPro" id="IPR043128">
    <property type="entry name" value="Rev_trsase/Diguanyl_cyclase"/>
</dbReference>
<evidence type="ECO:0000313" key="3">
    <source>
        <dbReference type="EMBL" id="GFO38663.1"/>
    </source>
</evidence>
<dbReference type="Pfam" id="PF17919">
    <property type="entry name" value="RT_RNaseH_2"/>
    <property type="match status" value="1"/>
</dbReference>
<evidence type="ECO:0000313" key="4">
    <source>
        <dbReference type="Proteomes" id="UP000735302"/>
    </source>
</evidence>
<comment type="caution">
    <text evidence="3">The sequence shown here is derived from an EMBL/GenBank/DDBJ whole genome shotgun (WGS) entry which is preliminary data.</text>
</comment>
<dbReference type="Proteomes" id="UP000735302">
    <property type="component" value="Unassembled WGS sequence"/>
</dbReference>
<keyword evidence="4" id="KW-1185">Reference proteome</keyword>
<dbReference type="Gene3D" id="3.30.70.270">
    <property type="match status" value="1"/>
</dbReference>
<keyword evidence="1" id="KW-0511">Multifunctional enzyme</keyword>
<accession>A0AAV4D3P8</accession>
<dbReference type="GO" id="GO:0003824">
    <property type="term" value="F:catalytic activity"/>
    <property type="evidence" value="ECO:0007669"/>
    <property type="project" value="UniProtKB-KW"/>
</dbReference>
<dbReference type="InterPro" id="IPR050951">
    <property type="entry name" value="Retrovirus_Pol_polyprotein"/>
</dbReference>
<dbReference type="AlphaFoldDB" id="A0AAV4D3P8"/>
<dbReference type="EMBL" id="BLXT01007334">
    <property type="protein sequence ID" value="GFO38663.1"/>
    <property type="molecule type" value="Genomic_DNA"/>
</dbReference>
<protein>
    <submittedName>
        <fullName evidence="3">Transposon tf2-11 polyprotein</fullName>
    </submittedName>
</protein>
<gene>
    <name evidence="3" type="ORF">PoB_006516800</name>
</gene>
<reference evidence="3 4" key="1">
    <citation type="journal article" date="2021" name="Elife">
        <title>Chloroplast acquisition without the gene transfer in kleptoplastic sea slugs, Plakobranchus ocellatus.</title>
        <authorList>
            <person name="Maeda T."/>
            <person name="Takahashi S."/>
            <person name="Yoshida T."/>
            <person name="Shimamura S."/>
            <person name="Takaki Y."/>
            <person name="Nagai Y."/>
            <person name="Toyoda A."/>
            <person name="Suzuki Y."/>
            <person name="Arimoto A."/>
            <person name="Ishii H."/>
            <person name="Satoh N."/>
            <person name="Nishiyama T."/>
            <person name="Hasebe M."/>
            <person name="Maruyama T."/>
            <person name="Minagawa J."/>
            <person name="Obokata J."/>
            <person name="Shigenobu S."/>
        </authorList>
    </citation>
    <scope>NUCLEOTIDE SEQUENCE [LARGE SCALE GENOMIC DNA]</scope>
</reference>
<evidence type="ECO:0000256" key="1">
    <source>
        <dbReference type="ARBA" id="ARBA00023268"/>
    </source>
</evidence>
<name>A0AAV4D3P8_9GAST</name>
<proteinExistence type="predicted"/>
<dbReference type="InterPro" id="IPR043502">
    <property type="entry name" value="DNA/RNA_pol_sf"/>
</dbReference>
<feature type="domain" description="Reverse transcriptase/retrotransposon-derived protein RNase H-like" evidence="2">
    <location>
        <begin position="122"/>
        <end position="187"/>
    </location>
</feature>
<dbReference type="SUPFAM" id="SSF56672">
    <property type="entry name" value="DNA/RNA polymerases"/>
    <property type="match status" value="1"/>
</dbReference>
<organism evidence="3 4">
    <name type="scientific">Plakobranchus ocellatus</name>
    <dbReference type="NCBI Taxonomy" id="259542"/>
    <lineage>
        <taxon>Eukaryota</taxon>
        <taxon>Metazoa</taxon>
        <taxon>Spiralia</taxon>
        <taxon>Lophotrochozoa</taxon>
        <taxon>Mollusca</taxon>
        <taxon>Gastropoda</taxon>
        <taxon>Heterobranchia</taxon>
        <taxon>Euthyneura</taxon>
        <taxon>Panpulmonata</taxon>
        <taxon>Sacoglossa</taxon>
        <taxon>Placobranchoidea</taxon>
        <taxon>Plakobranchidae</taxon>
        <taxon>Plakobranchus</taxon>
    </lineage>
</organism>
<dbReference type="InterPro" id="IPR041577">
    <property type="entry name" value="RT_RNaseH_2"/>
</dbReference>
<dbReference type="PANTHER" id="PTHR37984:SF5">
    <property type="entry name" value="PROTEIN NYNRIN-LIKE"/>
    <property type="match status" value="1"/>
</dbReference>